<keyword evidence="2" id="KW-0677">Repeat</keyword>
<keyword evidence="5" id="KW-0645">Protease</keyword>
<feature type="transmembrane region" description="Helical" evidence="4">
    <location>
        <begin position="448"/>
        <end position="469"/>
    </location>
</feature>
<dbReference type="AlphaFoldDB" id="A0A9Q1CRP2"/>
<dbReference type="Proteomes" id="UP001152320">
    <property type="component" value="Chromosome 1"/>
</dbReference>
<feature type="transmembrane region" description="Helical" evidence="4">
    <location>
        <begin position="761"/>
        <end position="779"/>
    </location>
</feature>
<evidence type="ECO:0000313" key="6">
    <source>
        <dbReference type="Proteomes" id="UP001152320"/>
    </source>
</evidence>
<keyword evidence="4" id="KW-1133">Transmembrane helix</keyword>
<dbReference type="PANTHER" id="PTHR11319:SF35">
    <property type="entry name" value="OUTER MEMBRANE PROTEIN PMPC-RELATED"/>
    <property type="match status" value="1"/>
</dbReference>
<organism evidence="5 6">
    <name type="scientific">Holothuria leucospilota</name>
    <name type="common">Black long sea cucumber</name>
    <name type="synonym">Mertensiothuria leucospilota</name>
    <dbReference type="NCBI Taxonomy" id="206669"/>
    <lineage>
        <taxon>Eukaryota</taxon>
        <taxon>Metazoa</taxon>
        <taxon>Echinodermata</taxon>
        <taxon>Eleutherozoa</taxon>
        <taxon>Echinozoa</taxon>
        <taxon>Holothuroidea</taxon>
        <taxon>Aspidochirotacea</taxon>
        <taxon>Aspidochirotida</taxon>
        <taxon>Holothuriidae</taxon>
        <taxon>Holothuria</taxon>
    </lineage>
</organism>
<gene>
    <name evidence="5" type="ORF">HOLleu_03238</name>
</gene>
<feature type="region of interest" description="Disordered" evidence="3">
    <location>
        <begin position="691"/>
        <end position="714"/>
    </location>
</feature>
<dbReference type="InterPro" id="IPR032675">
    <property type="entry name" value="LRR_dom_sf"/>
</dbReference>
<feature type="transmembrane region" description="Helical" evidence="4">
    <location>
        <begin position="489"/>
        <end position="510"/>
    </location>
</feature>
<feature type="transmembrane region" description="Helical" evidence="4">
    <location>
        <begin position="604"/>
        <end position="624"/>
    </location>
</feature>
<keyword evidence="5" id="KW-0121">Carboxypeptidase</keyword>
<feature type="transmembrane region" description="Helical" evidence="4">
    <location>
        <begin position="663"/>
        <end position="684"/>
    </location>
</feature>
<evidence type="ECO:0000256" key="3">
    <source>
        <dbReference type="SAM" id="MobiDB-lite"/>
    </source>
</evidence>
<accession>A0A9Q1CRP2</accession>
<dbReference type="SMART" id="SM01411">
    <property type="entry name" value="Ephrin_rec_like"/>
    <property type="match status" value="2"/>
</dbReference>
<keyword evidence="1" id="KW-0433">Leucine-rich repeat</keyword>
<proteinExistence type="predicted"/>
<name>A0A9Q1CRP2_HOLLE</name>
<evidence type="ECO:0000256" key="2">
    <source>
        <dbReference type="ARBA" id="ARBA00022737"/>
    </source>
</evidence>
<evidence type="ECO:0000256" key="4">
    <source>
        <dbReference type="SAM" id="Phobius"/>
    </source>
</evidence>
<keyword evidence="4" id="KW-0812">Transmembrane</keyword>
<comment type="caution">
    <text evidence="5">The sequence shown here is derived from an EMBL/GenBank/DDBJ whole genome shotgun (WGS) entry which is preliminary data.</text>
</comment>
<keyword evidence="5" id="KW-0378">Hydrolase</keyword>
<protein>
    <submittedName>
        <fullName evidence="5">Carboxypeptidase N subunit 2</fullName>
    </submittedName>
</protein>
<evidence type="ECO:0000313" key="5">
    <source>
        <dbReference type="EMBL" id="KAJ8050148.1"/>
    </source>
</evidence>
<feature type="transmembrane region" description="Helical" evidence="4">
    <location>
        <begin position="816"/>
        <end position="842"/>
    </location>
</feature>
<feature type="transmembrane region" description="Helical" evidence="4">
    <location>
        <begin position="791"/>
        <end position="810"/>
    </location>
</feature>
<dbReference type="SUPFAM" id="SSF52058">
    <property type="entry name" value="L domain-like"/>
    <property type="match status" value="1"/>
</dbReference>
<evidence type="ECO:0000256" key="1">
    <source>
        <dbReference type="ARBA" id="ARBA00022614"/>
    </source>
</evidence>
<dbReference type="SMART" id="SM00369">
    <property type="entry name" value="LRR_TYP"/>
    <property type="match status" value="4"/>
</dbReference>
<dbReference type="Gene3D" id="3.80.10.10">
    <property type="entry name" value="Ribonuclease Inhibitor"/>
    <property type="match status" value="1"/>
</dbReference>
<dbReference type="GO" id="GO:0004180">
    <property type="term" value="F:carboxypeptidase activity"/>
    <property type="evidence" value="ECO:0007669"/>
    <property type="project" value="UniProtKB-KW"/>
</dbReference>
<feature type="compositionally biased region" description="Polar residues" evidence="3">
    <location>
        <begin position="694"/>
        <end position="709"/>
    </location>
</feature>
<dbReference type="EMBL" id="JAIZAY010000001">
    <property type="protein sequence ID" value="KAJ8050148.1"/>
    <property type="molecule type" value="Genomic_DNA"/>
</dbReference>
<feature type="transmembrane region" description="Helical" evidence="4">
    <location>
        <begin position="555"/>
        <end position="575"/>
    </location>
</feature>
<keyword evidence="4" id="KW-0472">Membrane</keyword>
<reference evidence="5" key="1">
    <citation type="submission" date="2021-10" db="EMBL/GenBank/DDBJ databases">
        <title>Tropical sea cucumber genome reveals ecological adaptation and Cuvierian tubules defense mechanism.</title>
        <authorList>
            <person name="Chen T."/>
        </authorList>
    </citation>
    <scope>NUCLEOTIDE SEQUENCE</scope>
    <source>
        <strain evidence="5">Nanhai2018</strain>
        <tissue evidence="5">Muscle</tissue>
    </source>
</reference>
<keyword evidence="6" id="KW-1185">Reference proteome</keyword>
<dbReference type="PANTHER" id="PTHR11319">
    <property type="entry name" value="G PROTEIN-COUPLED RECEPTOR-RELATED"/>
    <property type="match status" value="1"/>
</dbReference>
<dbReference type="InterPro" id="IPR003591">
    <property type="entry name" value="Leu-rich_rpt_typical-subtyp"/>
</dbReference>
<sequence length="863" mass="97866">MPNTFYKLPDLQNLQLHGNKLKNVSYKLFQHTKLLNLLSIADNDMEFLPSKLLSQTELKNVLDFSWNQLKELPPMLFRTNMTSQKLWRLFLQRNLLSYLPKNVFEGLTGITVLCLFDNNIKYLADGAFINIKIQTGYLFGNEISQFSNVSFQNKFIEEMHLYGNHGLRVKTSALEGVDTSANLFLSCESLEEVQKTNVTLKCVTPSYVPMIKVDSGPVQVAIERSGFHCKQETPFTKPECAPCPRGTFSNGAGGCIPCPPGGFYEDAIGVVPKDPSVVCKQCPVGTYVKKGNASTIADCKVLPEGTDKRRHAGYRACFCLDGYHRVNRFGPCFVCKEDGINCSGQEFQTIRRGFFWSWNFNGANKTLYQSFILNLKNETRFHLSSSSATNYSLAIPKALKCPRLASCNNSGGSIQASCAQGYRGLMCSKCSENYYSVLNNCIRCPTKAILWLEIAVLVFICVLVVLLVLRKYKKDHKLGKKDRTLMDIVFSRGKIVLGFYQVVGEFFMSLHEINWTGSLYAIGDVIATIELNILRVLFRPQCFHKNLTVNPKIEFMVGLSFVFSTSLISVLFYWFRKIQFQYLHKCTADDPQFVVYLRTLRSRLLTFVVIVLFITYAPVSTIIFQLHPRTCEKVCFDVNKQHCVEILRSDFDIDCTDLAVYHYFAYFAMFGYVIAFPTIILVLLRKYTSKSHGNKGTSTQVERQSNLPNEETEKEATPTWVNFLSENYKSKFWYWEVVELTRKVTQTMLVTLLGWESKMTVLLTIGISTLYLIVHARCMPMKSSFEQRLQVMLSLVGILANVLVVALGIPKEKEDLFSVALVLLNTMVLIIIAAEAILGLLIRLKHTVIYTASSNVIKKVIAK</sequence>